<feature type="signal peptide" evidence="2">
    <location>
        <begin position="1"/>
        <end position="22"/>
    </location>
</feature>
<evidence type="ECO:0000313" key="5">
    <source>
        <dbReference type="Proteomes" id="UP000273982"/>
    </source>
</evidence>
<sequence>MIDAMNRILLALAASLCAVALASGPTDAKSAKSAKPPQGAEQKQPEEENKETGGLPRYQPFPHNQNFVLKEINGKAPPVEMWISIDSTGRANGFSGCKNWSGIFIIGPNRLGPRTMPAVNERKCEGPLAAFERDYWAVLLSGPFWDTKGDDLILKGAQGGVLHFQRSL</sequence>
<evidence type="ECO:0000256" key="2">
    <source>
        <dbReference type="SAM" id="SignalP"/>
    </source>
</evidence>
<dbReference type="InterPro" id="IPR038670">
    <property type="entry name" value="HslJ-like_sf"/>
</dbReference>
<dbReference type="InterPro" id="IPR005184">
    <property type="entry name" value="DUF306_Meta_HslJ"/>
</dbReference>
<evidence type="ECO:0000256" key="1">
    <source>
        <dbReference type="SAM" id="MobiDB-lite"/>
    </source>
</evidence>
<dbReference type="Proteomes" id="UP000273982">
    <property type="component" value="Chromosome"/>
</dbReference>
<accession>A0A3G8M754</accession>
<dbReference type="EMBL" id="CP034086">
    <property type="protein sequence ID" value="AZG77731.1"/>
    <property type="molecule type" value="Genomic_DNA"/>
</dbReference>
<proteinExistence type="predicted"/>
<protein>
    <submittedName>
        <fullName evidence="4">META domain-containing protein</fullName>
    </submittedName>
</protein>
<dbReference type="Pfam" id="PF03724">
    <property type="entry name" value="META"/>
    <property type="match status" value="1"/>
</dbReference>
<name>A0A3G8M754_9HYPH</name>
<dbReference type="Gene3D" id="2.40.128.270">
    <property type="match status" value="1"/>
</dbReference>
<dbReference type="AlphaFoldDB" id="A0A3G8M754"/>
<feature type="domain" description="DUF306" evidence="3">
    <location>
        <begin position="64"/>
        <end position="164"/>
    </location>
</feature>
<feature type="chain" id="PRO_5018303400" evidence="2">
    <location>
        <begin position="23"/>
        <end position="168"/>
    </location>
</feature>
<feature type="region of interest" description="Disordered" evidence="1">
    <location>
        <begin position="27"/>
        <end position="60"/>
    </location>
</feature>
<organism evidence="4 5">
    <name type="scientific">Methylocystis rosea</name>
    <dbReference type="NCBI Taxonomy" id="173366"/>
    <lineage>
        <taxon>Bacteria</taxon>
        <taxon>Pseudomonadati</taxon>
        <taxon>Pseudomonadota</taxon>
        <taxon>Alphaproteobacteria</taxon>
        <taxon>Hyphomicrobiales</taxon>
        <taxon>Methylocystaceae</taxon>
        <taxon>Methylocystis</taxon>
    </lineage>
</organism>
<evidence type="ECO:0000259" key="3">
    <source>
        <dbReference type="Pfam" id="PF03724"/>
    </source>
</evidence>
<evidence type="ECO:0000313" key="4">
    <source>
        <dbReference type="EMBL" id="AZG77731.1"/>
    </source>
</evidence>
<dbReference type="KEGG" id="mros:EHO51_13895"/>
<reference evidence="4 5" key="1">
    <citation type="submission" date="2018-11" db="EMBL/GenBank/DDBJ databases">
        <title>Genome squencing of methanotrophic bacteria isolated from alkaline groundwater in Korea.</title>
        <authorList>
            <person name="Nguyen L.N."/>
        </authorList>
    </citation>
    <scope>NUCLEOTIDE SEQUENCE [LARGE SCALE GENOMIC DNA]</scope>
    <source>
        <strain evidence="4 5">GW6</strain>
    </source>
</reference>
<keyword evidence="2" id="KW-0732">Signal</keyword>
<gene>
    <name evidence="4" type="ORF">EHO51_13895</name>
</gene>